<dbReference type="GeneID" id="27336273"/>
<dbReference type="InterPro" id="IPR057684">
    <property type="entry name" value="DUF7924"/>
</dbReference>
<evidence type="ECO:0000313" key="4">
    <source>
        <dbReference type="Proteomes" id="UP000053328"/>
    </source>
</evidence>
<dbReference type="OrthoDB" id="4145134at2759"/>
<evidence type="ECO:0000313" key="3">
    <source>
        <dbReference type="EMBL" id="KIW11917.1"/>
    </source>
</evidence>
<dbReference type="RefSeq" id="XP_016232133.1">
    <property type="nucleotide sequence ID" value="XM_016383510.1"/>
</dbReference>
<gene>
    <name evidence="3" type="ORF">PV08_09190</name>
</gene>
<name>A0A0D1ZG14_9EURO</name>
<dbReference type="HOGENOM" id="CLU_735651_0_0_1"/>
<organism evidence="3 4">
    <name type="scientific">Exophiala spinifera</name>
    <dbReference type="NCBI Taxonomy" id="91928"/>
    <lineage>
        <taxon>Eukaryota</taxon>
        <taxon>Fungi</taxon>
        <taxon>Dikarya</taxon>
        <taxon>Ascomycota</taxon>
        <taxon>Pezizomycotina</taxon>
        <taxon>Eurotiomycetes</taxon>
        <taxon>Chaetothyriomycetidae</taxon>
        <taxon>Chaetothyriales</taxon>
        <taxon>Herpotrichiellaceae</taxon>
        <taxon>Exophiala</taxon>
    </lineage>
</organism>
<keyword evidence="4" id="KW-1185">Reference proteome</keyword>
<dbReference type="VEuPathDB" id="FungiDB:PV08_09190"/>
<proteinExistence type="predicted"/>
<sequence>MPLSRSSSISLTLNLHGRRTSSSTKSSVSSPGLDFSTPFGSPTYRTTTLEPNHIIVEDEQMDDERWSRLAFSLGIPFRDSYCTSPVSQKFAQQVSSRPSVSSKEVIELFSPLLASIAKDHDLMKYRNHHQFNREGVPDEIPDVEEDVVWKMQLPTPKPAFTLGYAASAFTYDEVELQQGVVPSSRNKPTRLHKLSQPVPDVYWPFFVVEAQGESMNAARNACAGSAATCNNALMIFAGVAKQPQRYYRDTGFLWNLNKAARSFSLAINGKTACLNTHNSEGCLPHAMATIRTYRLDDEREVSALASRICSIMVWAEHCRLQAILDLLDDFAGRVKLAKKSMTRPEEPYNSVQLSESNAVSRTRNGAVKNVILERLPHWVRT</sequence>
<dbReference type="EMBL" id="KN847498">
    <property type="protein sequence ID" value="KIW11917.1"/>
    <property type="molecule type" value="Genomic_DNA"/>
</dbReference>
<evidence type="ECO:0000256" key="1">
    <source>
        <dbReference type="SAM" id="MobiDB-lite"/>
    </source>
</evidence>
<dbReference type="Proteomes" id="UP000053328">
    <property type="component" value="Unassembled WGS sequence"/>
</dbReference>
<protein>
    <recommendedName>
        <fullName evidence="2">DUF7924 domain-containing protein</fullName>
    </recommendedName>
</protein>
<evidence type="ECO:0000259" key="2">
    <source>
        <dbReference type="Pfam" id="PF25545"/>
    </source>
</evidence>
<feature type="region of interest" description="Disordered" evidence="1">
    <location>
        <begin position="15"/>
        <end position="34"/>
    </location>
</feature>
<accession>A0A0D1ZG14</accession>
<dbReference type="AlphaFoldDB" id="A0A0D1ZG14"/>
<reference evidence="3 4" key="1">
    <citation type="submission" date="2015-01" db="EMBL/GenBank/DDBJ databases">
        <title>The Genome Sequence of Exophiala spinifera CBS89968.</title>
        <authorList>
            <consortium name="The Broad Institute Genomics Platform"/>
            <person name="Cuomo C."/>
            <person name="de Hoog S."/>
            <person name="Gorbushina A."/>
            <person name="Stielow B."/>
            <person name="Teixiera M."/>
            <person name="Abouelleil A."/>
            <person name="Chapman S.B."/>
            <person name="Priest M."/>
            <person name="Young S.K."/>
            <person name="Wortman J."/>
            <person name="Nusbaum C."/>
            <person name="Birren B."/>
        </authorList>
    </citation>
    <scope>NUCLEOTIDE SEQUENCE [LARGE SCALE GENOMIC DNA]</scope>
    <source>
        <strain evidence="3 4">CBS 89968</strain>
    </source>
</reference>
<dbReference type="Pfam" id="PF25545">
    <property type="entry name" value="DUF7924"/>
    <property type="match status" value="1"/>
</dbReference>
<dbReference type="STRING" id="91928.A0A0D1ZG14"/>
<feature type="domain" description="DUF7924" evidence="2">
    <location>
        <begin position="102"/>
        <end position="323"/>
    </location>
</feature>
<feature type="compositionally biased region" description="Low complexity" evidence="1">
    <location>
        <begin position="20"/>
        <end position="30"/>
    </location>
</feature>